<gene>
    <name evidence="2" type="ORF">MAMC_01472</name>
</gene>
<name>A0A5E6MD89_9BACT</name>
<dbReference type="SUPFAM" id="SSF159594">
    <property type="entry name" value="XCC0632-like"/>
    <property type="match status" value="1"/>
</dbReference>
<protein>
    <submittedName>
        <fullName evidence="2">Uncharacterized protein</fullName>
    </submittedName>
</protein>
<dbReference type="Gene3D" id="3.40.50.10610">
    <property type="entry name" value="ABC-type transport auxiliary lipoprotein component"/>
    <property type="match status" value="1"/>
</dbReference>
<evidence type="ECO:0000256" key="1">
    <source>
        <dbReference type="SAM" id="MobiDB-lite"/>
    </source>
</evidence>
<feature type="region of interest" description="Disordered" evidence="1">
    <location>
        <begin position="211"/>
        <end position="230"/>
    </location>
</feature>
<dbReference type="AlphaFoldDB" id="A0A5E6MD89"/>
<keyword evidence="3" id="KW-1185">Reference proteome</keyword>
<evidence type="ECO:0000313" key="2">
    <source>
        <dbReference type="EMBL" id="VVM07170.1"/>
    </source>
</evidence>
<proteinExistence type="predicted"/>
<reference evidence="2" key="1">
    <citation type="submission" date="2019-09" db="EMBL/GenBank/DDBJ databases">
        <authorList>
            <person name="Cremers G."/>
        </authorList>
    </citation>
    <scope>NUCLEOTIDE SEQUENCE [LARGE SCALE GENOMIC DNA]</scope>
    <source>
        <strain evidence="2">3B</strain>
    </source>
</reference>
<dbReference type="Proteomes" id="UP000381693">
    <property type="component" value="Unassembled WGS sequence"/>
</dbReference>
<accession>A0A5E6MD89</accession>
<sequence length="230" mass="24973">MNGAIGTLSWVFLLFFCLPLLGCISRPNRLPSESFGFVPSVVAPSKTDAPKPTLVLRSVRVVPAYAGQDFVYRAADYRFERDPYAHFLTSPELLIRSAVSDSLQNSGLFQMVVAGGSAVLTHSFAEISVRELYGDFRPRSSPAAVISLRFLVIQAPGGNPLWEGTISRRIPLRERSASALMEGWSTGLRQILVEAGPLLAKYAREADLAAQKAAENANQTPAPTLPKPKS</sequence>
<dbReference type="RefSeq" id="WP_142525464.1">
    <property type="nucleotide sequence ID" value="NZ_CABFUZ020000150.1"/>
</dbReference>
<dbReference type="OrthoDB" id="190825at2"/>
<organism evidence="2 3">
    <name type="scientific">Methylacidimicrobium cyclopophantes</name>
    <dbReference type="NCBI Taxonomy" id="1041766"/>
    <lineage>
        <taxon>Bacteria</taxon>
        <taxon>Pseudomonadati</taxon>
        <taxon>Verrucomicrobiota</taxon>
        <taxon>Methylacidimicrobium</taxon>
    </lineage>
</organism>
<evidence type="ECO:0000313" key="3">
    <source>
        <dbReference type="Proteomes" id="UP000381693"/>
    </source>
</evidence>
<dbReference type="EMBL" id="CABFUZ020000150">
    <property type="protein sequence ID" value="VVM07170.1"/>
    <property type="molecule type" value="Genomic_DNA"/>
</dbReference>
<comment type="caution">
    <text evidence="2">The sequence shown here is derived from an EMBL/GenBank/DDBJ whole genome shotgun (WGS) entry which is preliminary data.</text>
</comment>